<name>A0AAE1MFH9_9FABA</name>
<dbReference type="PANTHER" id="PTHR46236:SF35">
    <property type="entry name" value="MATH DOMAIN-CONTAINING PROTEIN"/>
    <property type="match status" value="1"/>
</dbReference>
<evidence type="ECO:0000256" key="1">
    <source>
        <dbReference type="ARBA" id="ARBA00023054"/>
    </source>
</evidence>
<organism evidence="4 5">
    <name type="scientific">Acacia crassicarpa</name>
    <name type="common">northern wattle</name>
    <dbReference type="NCBI Taxonomy" id="499986"/>
    <lineage>
        <taxon>Eukaryota</taxon>
        <taxon>Viridiplantae</taxon>
        <taxon>Streptophyta</taxon>
        <taxon>Embryophyta</taxon>
        <taxon>Tracheophyta</taxon>
        <taxon>Spermatophyta</taxon>
        <taxon>Magnoliopsida</taxon>
        <taxon>eudicotyledons</taxon>
        <taxon>Gunneridae</taxon>
        <taxon>Pentapetalae</taxon>
        <taxon>rosids</taxon>
        <taxon>fabids</taxon>
        <taxon>Fabales</taxon>
        <taxon>Fabaceae</taxon>
        <taxon>Caesalpinioideae</taxon>
        <taxon>mimosoid clade</taxon>
        <taxon>Acacieae</taxon>
        <taxon>Acacia</taxon>
    </lineage>
</organism>
<feature type="coiled-coil region" evidence="2">
    <location>
        <begin position="252"/>
        <end position="307"/>
    </location>
</feature>
<dbReference type="PANTHER" id="PTHR46236">
    <property type="entry name" value="TRAF-LIKE SUPERFAMILY PROTEIN"/>
    <property type="match status" value="1"/>
</dbReference>
<dbReference type="Pfam" id="PF22486">
    <property type="entry name" value="MATH_2"/>
    <property type="match status" value="1"/>
</dbReference>
<dbReference type="SUPFAM" id="SSF49599">
    <property type="entry name" value="TRAF domain-like"/>
    <property type="match status" value="1"/>
</dbReference>
<evidence type="ECO:0000256" key="2">
    <source>
        <dbReference type="SAM" id="Coils"/>
    </source>
</evidence>
<dbReference type="SMART" id="SM00061">
    <property type="entry name" value="MATH"/>
    <property type="match status" value="1"/>
</dbReference>
<dbReference type="Gene3D" id="2.60.210.10">
    <property type="entry name" value="Apoptosis, Tumor Necrosis Factor Receptor Associated Protein 2, Chain A"/>
    <property type="match status" value="1"/>
</dbReference>
<protein>
    <recommendedName>
        <fullName evidence="3">MATH domain-containing protein</fullName>
    </recommendedName>
</protein>
<dbReference type="InterPro" id="IPR008974">
    <property type="entry name" value="TRAF-like"/>
</dbReference>
<accession>A0AAE1MFH9</accession>
<dbReference type="CDD" id="cd00121">
    <property type="entry name" value="MATH"/>
    <property type="match status" value="1"/>
</dbReference>
<dbReference type="EMBL" id="JAWXYG010000009">
    <property type="protein sequence ID" value="KAK4263334.1"/>
    <property type="molecule type" value="Genomic_DNA"/>
</dbReference>
<comment type="caution">
    <text evidence="4">The sequence shown here is derived from an EMBL/GenBank/DDBJ whole genome shotgun (WGS) entry which is preliminary data.</text>
</comment>
<proteinExistence type="predicted"/>
<evidence type="ECO:0000259" key="3">
    <source>
        <dbReference type="PROSITE" id="PS50144"/>
    </source>
</evidence>
<dbReference type="AlphaFoldDB" id="A0AAE1MFH9"/>
<keyword evidence="1 2" id="KW-0175">Coiled coil</keyword>
<keyword evidence="5" id="KW-1185">Reference proteome</keyword>
<feature type="domain" description="MATH" evidence="3">
    <location>
        <begin position="11"/>
        <end position="138"/>
    </location>
</feature>
<dbReference type="InterPro" id="IPR002083">
    <property type="entry name" value="MATH/TRAF_dom"/>
</dbReference>
<dbReference type="PROSITE" id="PS50144">
    <property type="entry name" value="MATH"/>
    <property type="match status" value="1"/>
</dbReference>
<evidence type="ECO:0000313" key="5">
    <source>
        <dbReference type="Proteomes" id="UP001293593"/>
    </source>
</evidence>
<dbReference type="InterPro" id="IPR050804">
    <property type="entry name" value="MCC"/>
</dbReference>
<dbReference type="Proteomes" id="UP001293593">
    <property type="component" value="Unassembled WGS sequence"/>
</dbReference>
<evidence type="ECO:0000313" key="4">
    <source>
        <dbReference type="EMBL" id="KAK4263334.1"/>
    </source>
</evidence>
<reference evidence="4" key="1">
    <citation type="submission" date="2023-10" db="EMBL/GenBank/DDBJ databases">
        <title>Chromosome-level genome of the transformable northern wattle, Acacia crassicarpa.</title>
        <authorList>
            <person name="Massaro I."/>
            <person name="Sinha N.R."/>
            <person name="Poethig S."/>
            <person name="Leichty A.R."/>
        </authorList>
    </citation>
    <scope>NUCLEOTIDE SEQUENCE</scope>
    <source>
        <strain evidence="4">Acra3RX</strain>
        <tissue evidence="4">Leaf</tissue>
    </source>
</reference>
<gene>
    <name evidence="4" type="ORF">QN277_028761</name>
</gene>
<sequence>MKNKEPKDMTCKKMAWTVRNFSTLTFNIRYYSEVFTANHCAWRLFIYRGEIDNDMSLTIGLESADALSLPQGCNIWAAYKLTVVDQISRKNSRTHGDADKPYKFCANSTWWNYRRFMPLSELQKPYIQNDTCMIEVEFFSVTFEGFEPPSHPKDDFKDLGKIEKSFIPLLEEVCSWHPSLLDCTKNKSRRFTKWALTTLGQVLQFLKNKKWKDMNEEACEQLQHLWEELEMSRVDLSWLEPLVKSALNMKGYDEKIEKVKKLKQNLVVAETEMNMIKEKLAHAEQNVEKTRKELVNVEEDFEEKDLEAKIGYG</sequence>